<evidence type="ECO:0000256" key="2">
    <source>
        <dbReference type="ARBA" id="ARBA00023015"/>
    </source>
</evidence>
<organism evidence="7 8">
    <name type="scientific">Nocardia cerradoensis</name>
    <dbReference type="NCBI Taxonomy" id="85688"/>
    <lineage>
        <taxon>Bacteria</taxon>
        <taxon>Bacillati</taxon>
        <taxon>Actinomycetota</taxon>
        <taxon>Actinomycetes</taxon>
        <taxon>Mycobacteriales</taxon>
        <taxon>Nocardiaceae</taxon>
        <taxon>Nocardia</taxon>
    </lineage>
</organism>
<keyword evidence="4" id="KW-0010">Activator</keyword>
<dbReference type="PROSITE" id="PS50931">
    <property type="entry name" value="HTH_LYSR"/>
    <property type="match status" value="1"/>
</dbReference>
<keyword evidence="8" id="KW-1185">Reference proteome</keyword>
<comment type="caution">
    <text evidence="7">The sequence shown here is derived from an EMBL/GenBank/DDBJ whole genome shotgun (WGS) entry which is preliminary data.</text>
</comment>
<dbReference type="PANTHER" id="PTHR30346:SF0">
    <property type="entry name" value="HCA OPERON TRANSCRIPTIONAL ACTIVATOR HCAR"/>
    <property type="match status" value="1"/>
</dbReference>
<dbReference type="PANTHER" id="PTHR30346">
    <property type="entry name" value="TRANSCRIPTIONAL DUAL REGULATOR HCAR-RELATED"/>
    <property type="match status" value="1"/>
</dbReference>
<dbReference type="Gene3D" id="3.40.190.10">
    <property type="entry name" value="Periplasmic binding protein-like II"/>
    <property type="match status" value="2"/>
</dbReference>
<sequence>MAQSVSIDFTRLKYFVAVAEELHFKRAADRLHITPPPLSKQIKLLERELGGELFARSYHDVRLTPLGAALVEPAHRILDMVTELRATASKIAGSAGPLRVGATAFAPSDFLYAFEDAVNQLTAAPTQFSIPGSAAEVAAHLVAGHLDLGLIHLPCPESRVDFRVISRYRSGIAVRNDDPLAARAVITIDDLRDREVAVDIARANPLAMATLTRRLNSSGVARVVEAAGSRASEVELAAQVRSRRLVLLIAYAPDSILGRVFSPPQFKLIPIDDQRWKPGQLALAWSRDRPEQHPALRAAIDELTETFDAA</sequence>
<dbReference type="AlphaFoldDB" id="A0A231H329"/>
<dbReference type="SUPFAM" id="SSF46785">
    <property type="entry name" value="Winged helix' DNA-binding domain"/>
    <property type="match status" value="1"/>
</dbReference>
<feature type="domain" description="HTH lysR-type" evidence="6">
    <location>
        <begin position="7"/>
        <end position="64"/>
    </location>
</feature>
<keyword evidence="5" id="KW-0804">Transcription</keyword>
<proteinExistence type="inferred from homology"/>
<gene>
    <name evidence="7" type="primary">tfdS</name>
    <name evidence="7" type="ORF">B7C42_04692</name>
</gene>
<dbReference type="Proteomes" id="UP000215506">
    <property type="component" value="Unassembled WGS sequence"/>
</dbReference>
<reference evidence="7 8" key="1">
    <citation type="submission" date="2017-07" db="EMBL/GenBank/DDBJ databases">
        <title>First draft Genome Sequence of Nocardia cerradoensis isolated from human infection.</title>
        <authorList>
            <person name="Carrasco G."/>
        </authorList>
    </citation>
    <scope>NUCLEOTIDE SEQUENCE [LARGE SCALE GENOMIC DNA]</scope>
    <source>
        <strain evidence="7 8">CNM20130759</strain>
    </source>
</reference>
<accession>A0A231H329</accession>
<dbReference type="Pfam" id="PF03466">
    <property type="entry name" value="LysR_substrate"/>
    <property type="match status" value="1"/>
</dbReference>
<evidence type="ECO:0000313" key="8">
    <source>
        <dbReference type="Proteomes" id="UP000215506"/>
    </source>
</evidence>
<dbReference type="Gene3D" id="1.10.10.10">
    <property type="entry name" value="Winged helix-like DNA-binding domain superfamily/Winged helix DNA-binding domain"/>
    <property type="match status" value="1"/>
</dbReference>
<evidence type="ECO:0000259" key="6">
    <source>
        <dbReference type="PROSITE" id="PS50931"/>
    </source>
</evidence>
<evidence type="ECO:0000256" key="5">
    <source>
        <dbReference type="ARBA" id="ARBA00023163"/>
    </source>
</evidence>
<dbReference type="InterPro" id="IPR036390">
    <property type="entry name" value="WH_DNA-bd_sf"/>
</dbReference>
<dbReference type="InterPro" id="IPR005119">
    <property type="entry name" value="LysR_subst-bd"/>
</dbReference>
<dbReference type="Pfam" id="PF00126">
    <property type="entry name" value="HTH_1"/>
    <property type="match status" value="1"/>
</dbReference>
<dbReference type="CDD" id="cd05466">
    <property type="entry name" value="PBP2_LTTR_substrate"/>
    <property type="match status" value="1"/>
</dbReference>
<evidence type="ECO:0000256" key="4">
    <source>
        <dbReference type="ARBA" id="ARBA00023159"/>
    </source>
</evidence>
<dbReference type="PRINTS" id="PR00039">
    <property type="entry name" value="HTHLYSR"/>
</dbReference>
<dbReference type="InterPro" id="IPR000847">
    <property type="entry name" value="LysR_HTH_N"/>
</dbReference>
<dbReference type="GO" id="GO:0003700">
    <property type="term" value="F:DNA-binding transcription factor activity"/>
    <property type="evidence" value="ECO:0007669"/>
    <property type="project" value="InterPro"/>
</dbReference>
<comment type="similarity">
    <text evidence="1">Belongs to the LysR transcriptional regulatory family.</text>
</comment>
<dbReference type="FunFam" id="1.10.10.10:FF:000001">
    <property type="entry name" value="LysR family transcriptional regulator"/>
    <property type="match status" value="1"/>
</dbReference>
<evidence type="ECO:0000313" key="7">
    <source>
        <dbReference type="EMBL" id="OXR43270.1"/>
    </source>
</evidence>
<dbReference type="EMBL" id="NGAF01000010">
    <property type="protein sequence ID" value="OXR43270.1"/>
    <property type="molecule type" value="Genomic_DNA"/>
</dbReference>
<evidence type="ECO:0000256" key="1">
    <source>
        <dbReference type="ARBA" id="ARBA00009437"/>
    </source>
</evidence>
<keyword evidence="2" id="KW-0805">Transcription regulation</keyword>
<dbReference type="InterPro" id="IPR036388">
    <property type="entry name" value="WH-like_DNA-bd_sf"/>
</dbReference>
<protein>
    <submittedName>
        <fullName evidence="7">HTH-type transcriptional regulator TfdS</fullName>
    </submittedName>
</protein>
<dbReference type="GO" id="GO:0003677">
    <property type="term" value="F:DNA binding"/>
    <property type="evidence" value="ECO:0007669"/>
    <property type="project" value="UniProtKB-KW"/>
</dbReference>
<dbReference type="GO" id="GO:0032993">
    <property type="term" value="C:protein-DNA complex"/>
    <property type="evidence" value="ECO:0007669"/>
    <property type="project" value="TreeGrafter"/>
</dbReference>
<dbReference type="SUPFAM" id="SSF53850">
    <property type="entry name" value="Periplasmic binding protein-like II"/>
    <property type="match status" value="1"/>
</dbReference>
<name>A0A231H329_9NOCA</name>
<evidence type="ECO:0000256" key="3">
    <source>
        <dbReference type="ARBA" id="ARBA00023125"/>
    </source>
</evidence>
<keyword evidence="3" id="KW-0238">DNA-binding</keyword>